<dbReference type="Pfam" id="PF18096">
    <property type="entry name" value="Thump_like"/>
    <property type="match status" value="1"/>
</dbReference>
<sequence length="156" mass="16371">MPSGMSLTGRDLPEPAVRPVGRSLYAPDPAVVHARLVAEVAQDVGGGPLDGGGALLTADELRHTPFATAYEVTDVLPFTTAALKATLREHAVGRVTVAAQNLGIEPNEFLLDHDLDLDRDLDPQDSDAATVFITGTADADRPTMLIATPCPATHEP</sequence>
<keyword evidence="3" id="KW-1185">Reference proteome</keyword>
<accession>A0ABU8TXX8</accession>
<proteinExistence type="predicted"/>
<evidence type="ECO:0000313" key="2">
    <source>
        <dbReference type="EMBL" id="MEJ8640467.1"/>
    </source>
</evidence>
<dbReference type="InterPro" id="IPR041497">
    <property type="entry name" value="Thump-like"/>
</dbReference>
<reference evidence="2 3" key="1">
    <citation type="submission" date="2024-03" db="EMBL/GenBank/DDBJ databases">
        <title>Novel Streptomyces species of biotechnological and ecological value are a feature of Machair soil.</title>
        <authorList>
            <person name="Prole J.R."/>
            <person name="Goodfellow M."/>
            <person name="Allenby N."/>
            <person name="Ward A.C."/>
        </authorList>
    </citation>
    <scope>NUCLEOTIDE SEQUENCE [LARGE SCALE GENOMIC DNA]</scope>
    <source>
        <strain evidence="2 3">MS1.HAVA.3</strain>
    </source>
</reference>
<feature type="domain" description="THUMP-like" evidence="1">
    <location>
        <begin position="67"/>
        <end position="149"/>
    </location>
</feature>
<dbReference type="EMBL" id="JBBKAM010000002">
    <property type="protein sequence ID" value="MEJ8640467.1"/>
    <property type="molecule type" value="Genomic_DNA"/>
</dbReference>
<gene>
    <name evidence="2" type="ORF">WKI68_01525</name>
</gene>
<name>A0ABU8TXX8_9ACTN</name>
<comment type="caution">
    <text evidence="2">The sequence shown here is derived from an EMBL/GenBank/DDBJ whole genome shotgun (WGS) entry which is preliminary data.</text>
</comment>
<dbReference type="Proteomes" id="UP001382904">
    <property type="component" value="Unassembled WGS sequence"/>
</dbReference>
<protein>
    <recommendedName>
        <fullName evidence="1">THUMP-like domain-containing protein</fullName>
    </recommendedName>
</protein>
<evidence type="ECO:0000313" key="3">
    <source>
        <dbReference type="Proteomes" id="UP001382904"/>
    </source>
</evidence>
<organism evidence="2 3">
    <name type="scientific">Streptomyces caledonius</name>
    <dbReference type="NCBI Taxonomy" id="3134107"/>
    <lineage>
        <taxon>Bacteria</taxon>
        <taxon>Bacillati</taxon>
        <taxon>Actinomycetota</taxon>
        <taxon>Actinomycetes</taxon>
        <taxon>Kitasatosporales</taxon>
        <taxon>Streptomycetaceae</taxon>
        <taxon>Streptomyces</taxon>
    </lineage>
</organism>
<evidence type="ECO:0000259" key="1">
    <source>
        <dbReference type="Pfam" id="PF18096"/>
    </source>
</evidence>